<dbReference type="SUPFAM" id="SSF53254">
    <property type="entry name" value="Phosphoglycerate mutase-like"/>
    <property type="match status" value="1"/>
</dbReference>
<dbReference type="EMBL" id="CADEPM010000001">
    <property type="protein sequence ID" value="CAB3398599.1"/>
    <property type="molecule type" value="Genomic_DNA"/>
</dbReference>
<evidence type="ECO:0008006" key="3">
    <source>
        <dbReference type="Google" id="ProtNLM"/>
    </source>
</evidence>
<gene>
    <name evidence="1" type="ORF">CBOVIS_LOCUS1854</name>
</gene>
<dbReference type="Gene3D" id="3.40.50.1240">
    <property type="entry name" value="Phosphoglycerate mutase-like"/>
    <property type="match status" value="1"/>
</dbReference>
<protein>
    <recommendedName>
        <fullName evidence="3">Phosphoglycerate mutase family protein</fullName>
    </recommendedName>
</protein>
<dbReference type="Proteomes" id="UP000494206">
    <property type="component" value="Unassembled WGS sequence"/>
</dbReference>
<evidence type="ECO:0000313" key="1">
    <source>
        <dbReference type="EMBL" id="CAB3398599.1"/>
    </source>
</evidence>
<dbReference type="InterPro" id="IPR051710">
    <property type="entry name" value="Phosphatase_SH3-domain"/>
</dbReference>
<keyword evidence="2" id="KW-1185">Reference proteome</keyword>
<dbReference type="AlphaFoldDB" id="A0A8S1EGF8"/>
<dbReference type="Pfam" id="PF00300">
    <property type="entry name" value="His_Phos_1"/>
    <property type="match status" value="1"/>
</dbReference>
<reference evidence="1 2" key="1">
    <citation type="submission" date="2020-04" db="EMBL/GenBank/DDBJ databases">
        <authorList>
            <person name="Laetsch R D."/>
            <person name="Stevens L."/>
            <person name="Kumar S."/>
            <person name="Blaxter L. M."/>
        </authorList>
    </citation>
    <scope>NUCLEOTIDE SEQUENCE [LARGE SCALE GENOMIC DNA]</scope>
</reference>
<dbReference type="PANTHER" id="PTHR16469">
    <property type="entry name" value="UBIQUITIN-ASSOCIATED AND SH3 DOMAIN-CONTAINING BA-RELATED"/>
    <property type="match status" value="1"/>
</dbReference>
<dbReference type="GO" id="GO:0016791">
    <property type="term" value="F:phosphatase activity"/>
    <property type="evidence" value="ECO:0007669"/>
    <property type="project" value="UniProtKB-ARBA"/>
</dbReference>
<dbReference type="InterPro" id="IPR029033">
    <property type="entry name" value="His_PPase_superfam"/>
</dbReference>
<proteinExistence type="predicted"/>
<sequence>MKTAEEAQDEDIGSYHCDSNRDHDHSVFSSKLTKVEESYVSPDVIMVMRHSERVDDCCPGWIEKCNKAGKYEPFDLNMPSRLPIIRPLRDFMCDTILTRSGVVLAQMVGRGLYMTDNVPDVIYCSPSLRCIQTASLVKQLSGSNALVRVEPGLFEDFKYPKGVPCFLTPIQRHIFPVDKTYRPLMSIEKVVSRQETNEEYNERIHTVLTSIAEQNEIVVGRKELKVLIVAHASTVDMSIGLLRERPRYTRKDELLNIALPVPYCAMAYLKKKKGNWCPNPHAVPPVTYEHLTTIYNPHFLHRP</sequence>
<dbReference type="FunFam" id="3.40.50.1240:FF:000086">
    <property type="entry name" value="Protein CBG23268"/>
    <property type="match status" value="1"/>
</dbReference>
<comment type="caution">
    <text evidence="1">The sequence shown here is derived from an EMBL/GenBank/DDBJ whole genome shotgun (WGS) entry which is preliminary data.</text>
</comment>
<dbReference type="CDD" id="cd07040">
    <property type="entry name" value="HP"/>
    <property type="match status" value="1"/>
</dbReference>
<organism evidence="1 2">
    <name type="scientific">Caenorhabditis bovis</name>
    <dbReference type="NCBI Taxonomy" id="2654633"/>
    <lineage>
        <taxon>Eukaryota</taxon>
        <taxon>Metazoa</taxon>
        <taxon>Ecdysozoa</taxon>
        <taxon>Nematoda</taxon>
        <taxon>Chromadorea</taxon>
        <taxon>Rhabditida</taxon>
        <taxon>Rhabditina</taxon>
        <taxon>Rhabditomorpha</taxon>
        <taxon>Rhabditoidea</taxon>
        <taxon>Rhabditidae</taxon>
        <taxon>Peloderinae</taxon>
        <taxon>Caenorhabditis</taxon>
    </lineage>
</organism>
<dbReference type="InterPro" id="IPR013078">
    <property type="entry name" value="His_Pase_superF_clade-1"/>
</dbReference>
<evidence type="ECO:0000313" key="2">
    <source>
        <dbReference type="Proteomes" id="UP000494206"/>
    </source>
</evidence>
<dbReference type="PANTHER" id="PTHR16469:SF5">
    <property type="entry name" value="PHOSPHOGLYCERATE MUTASE FAMILY PROTEIN"/>
    <property type="match status" value="1"/>
</dbReference>
<dbReference type="OrthoDB" id="414418at2759"/>
<accession>A0A8S1EGF8</accession>
<name>A0A8S1EGF8_9PELO</name>